<comment type="subcellular location">
    <subcellularLocation>
        <location evidence="10">Cytoplasm</location>
    </subcellularLocation>
</comment>
<reference evidence="13" key="1">
    <citation type="journal article" date="2020" name="mSystems">
        <title>Genome- and Community-Level Interaction Insights into Carbon Utilization and Element Cycling Functions of Hydrothermarchaeota in Hydrothermal Sediment.</title>
        <authorList>
            <person name="Zhou Z."/>
            <person name="Liu Y."/>
            <person name="Xu W."/>
            <person name="Pan J."/>
            <person name="Luo Z.H."/>
            <person name="Li M."/>
        </authorList>
    </citation>
    <scope>NUCLEOTIDE SEQUENCE [LARGE SCALE GENOMIC DNA]</scope>
    <source>
        <strain evidence="13">SpSt-381</strain>
    </source>
</reference>
<proteinExistence type="inferred from homology"/>
<feature type="domain" description="Tyrosine--tRNA ligase SYY-like C-terminal" evidence="12">
    <location>
        <begin position="352"/>
        <end position="400"/>
    </location>
</feature>
<evidence type="ECO:0000256" key="2">
    <source>
        <dbReference type="ARBA" id="ARBA00022490"/>
    </source>
</evidence>
<evidence type="ECO:0000259" key="12">
    <source>
        <dbReference type="Pfam" id="PF22421"/>
    </source>
</evidence>
<dbReference type="GO" id="GO:0003723">
    <property type="term" value="F:RNA binding"/>
    <property type="evidence" value="ECO:0007669"/>
    <property type="project" value="UniProtKB-KW"/>
</dbReference>
<dbReference type="AlphaFoldDB" id="A0A832I6V2"/>
<evidence type="ECO:0000313" key="13">
    <source>
        <dbReference type="EMBL" id="HGZ44500.1"/>
    </source>
</evidence>
<dbReference type="EC" id="6.1.1.1" evidence="10"/>
<evidence type="ECO:0000256" key="6">
    <source>
        <dbReference type="ARBA" id="ARBA00022884"/>
    </source>
</evidence>
<feature type="short sequence motif" description="'HIGH' region" evidence="10">
    <location>
        <begin position="47"/>
        <end position="56"/>
    </location>
</feature>
<keyword evidence="2 10" id="KW-0963">Cytoplasm</keyword>
<comment type="catalytic activity">
    <reaction evidence="9 10">
        <text>tRNA(Tyr) + L-tyrosine + ATP = L-tyrosyl-tRNA(Tyr) + AMP + diphosphate + H(+)</text>
        <dbReference type="Rhea" id="RHEA:10220"/>
        <dbReference type="Rhea" id="RHEA-COMP:9706"/>
        <dbReference type="Rhea" id="RHEA-COMP:9707"/>
        <dbReference type="ChEBI" id="CHEBI:15378"/>
        <dbReference type="ChEBI" id="CHEBI:30616"/>
        <dbReference type="ChEBI" id="CHEBI:33019"/>
        <dbReference type="ChEBI" id="CHEBI:58315"/>
        <dbReference type="ChEBI" id="CHEBI:78442"/>
        <dbReference type="ChEBI" id="CHEBI:78536"/>
        <dbReference type="ChEBI" id="CHEBI:456215"/>
        <dbReference type="EC" id="6.1.1.1"/>
    </reaction>
</comment>
<dbReference type="Gene3D" id="3.10.290.10">
    <property type="entry name" value="RNA-binding S4 domain"/>
    <property type="match status" value="1"/>
</dbReference>
<evidence type="ECO:0000256" key="8">
    <source>
        <dbReference type="ARBA" id="ARBA00023146"/>
    </source>
</evidence>
<evidence type="ECO:0000256" key="10">
    <source>
        <dbReference type="HAMAP-Rule" id="MF_02007"/>
    </source>
</evidence>
<dbReference type="FunFam" id="3.40.50.620:FF:000061">
    <property type="entry name" value="Tyrosine--tRNA ligase"/>
    <property type="match status" value="1"/>
</dbReference>
<keyword evidence="6 11" id="KW-0694">RNA-binding</keyword>
<dbReference type="CDD" id="cd00805">
    <property type="entry name" value="TyrRS_core"/>
    <property type="match status" value="1"/>
</dbReference>
<dbReference type="GO" id="GO:0005524">
    <property type="term" value="F:ATP binding"/>
    <property type="evidence" value="ECO:0007669"/>
    <property type="project" value="UniProtKB-UniRule"/>
</dbReference>
<dbReference type="SUPFAM" id="SSF55174">
    <property type="entry name" value="Alpha-L RNA-binding motif"/>
    <property type="match status" value="1"/>
</dbReference>
<dbReference type="InterPro" id="IPR036986">
    <property type="entry name" value="S4_RNA-bd_sf"/>
</dbReference>
<keyword evidence="4 10" id="KW-0547">Nucleotide-binding</keyword>
<evidence type="ECO:0000256" key="7">
    <source>
        <dbReference type="ARBA" id="ARBA00022917"/>
    </source>
</evidence>
<dbReference type="InterPro" id="IPR014729">
    <property type="entry name" value="Rossmann-like_a/b/a_fold"/>
</dbReference>
<name>A0A832I6V2_UNCEI</name>
<dbReference type="InterPro" id="IPR024088">
    <property type="entry name" value="Tyr-tRNA-ligase_bac-type"/>
</dbReference>
<dbReference type="EMBL" id="DSQF01000030">
    <property type="protein sequence ID" value="HGZ44500.1"/>
    <property type="molecule type" value="Genomic_DNA"/>
</dbReference>
<dbReference type="GO" id="GO:0006437">
    <property type="term" value="P:tyrosyl-tRNA aminoacylation"/>
    <property type="evidence" value="ECO:0007669"/>
    <property type="project" value="UniProtKB-UniRule"/>
</dbReference>
<dbReference type="InterPro" id="IPR002307">
    <property type="entry name" value="Tyr-tRNA-ligase"/>
</dbReference>
<comment type="similarity">
    <text evidence="10">Belongs to the class-I aminoacyl-tRNA synthetase family. TyrS type 2 subfamily.</text>
</comment>
<dbReference type="PROSITE" id="PS00178">
    <property type="entry name" value="AA_TRNA_LIGASE_I"/>
    <property type="match status" value="1"/>
</dbReference>
<keyword evidence="3 10" id="KW-0436">Ligase</keyword>
<evidence type="ECO:0000256" key="1">
    <source>
        <dbReference type="ARBA" id="ARBA00011738"/>
    </source>
</evidence>
<comment type="caution">
    <text evidence="10">Lacks conserved residue(s) required for the propagation of feature annotation.</text>
</comment>
<dbReference type="CDD" id="cd00165">
    <property type="entry name" value="S4"/>
    <property type="match status" value="1"/>
</dbReference>
<keyword evidence="7 10" id="KW-0648">Protein biosynthesis</keyword>
<dbReference type="Pfam" id="PF00579">
    <property type="entry name" value="tRNA-synt_1b"/>
    <property type="match status" value="1"/>
</dbReference>
<gene>
    <name evidence="10" type="primary">tyrS</name>
    <name evidence="13" type="ORF">ENR23_14045</name>
</gene>
<evidence type="ECO:0000256" key="5">
    <source>
        <dbReference type="ARBA" id="ARBA00022840"/>
    </source>
</evidence>
<dbReference type="HAMAP" id="MF_02007">
    <property type="entry name" value="Tyr_tRNA_synth_type2"/>
    <property type="match status" value="1"/>
</dbReference>
<dbReference type="PROSITE" id="PS50889">
    <property type="entry name" value="S4"/>
    <property type="match status" value="1"/>
</dbReference>
<sequence length="418" mass="46542">MRPDPEIQFQILARGTEEILPEGALLERLRASAREGRPLRVKQGFDPTAPDIHLGHTVGLRKLRQFQDLGHQVVLIVGDYTGRVGDPSGRSKTRPQLDEAQVESNARTYLEQFYRVLDPAPAAPRLPVEVHRNGEWFSRWGFVDFIRLASQYTVARLLERDDFAKRFAAQQPIAVHELMYPLMQGYDSVAVRADVELGATEQKFNLLVGRALQEAHGQAPQIAMTLPVLPGLDGVQRMSKSLGNYIGVTDAPGEMYGKVMSLPDSVMTLYWRLVTDADEGELERVRTLLADPTVNPMRVKKDLAHRIVRMYHGSEAADRAQRDFEAQFSRREVPENLAEFHRAVLEAAARNAAAPTVVEALVACGFAATRSAARRLVAQGAVGIDGHRVTSFDHPVDPAASWVLRAGRRMIRYRAGNS</sequence>
<dbReference type="Gene3D" id="1.10.240.10">
    <property type="entry name" value="Tyrosyl-Transfer RNA Synthetase"/>
    <property type="match status" value="1"/>
</dbReference>
<dbReference type="GO" id="GO:0005829">
    <property type="term" value="C:cytosol"/>
    <property type="evidence" value="ECO:0007669"/>
    <property type="project" value="TreeGrafter"/>
</dbReference>
<comment type="caution">
    <text evidence="13">The sequence shown here is derived from an EMBL/GenBank/DDBJ whole genome shotgun (WGS) entry which is preliminary data.</text>
</comment>
<comment type="subunit">
    <text evidence="1 10">Homodimer.</text>
</comment>
<dbReference type="PANTHER" id="PTHR11766:SF1">
    <property type="entry name" value="TYROSINE--TRNA LIGASE"/>
    <property type="match status" value="1"/>
</dbReference>
<dbReference type="Pfam" id="PF22421">
    <property type="entry name" value="SYY_C-terminal"/>
    <property type="match status" value="1"/>
</dbReference>
<evidence type="ECO:0000256" key="9">
    <source>
        <dbReference type="ARBA" id="ARBA00048248"/>
    </source>
</evidence>
<dbReference type="PRINTS" id="PR01040">
    <property type="entry name" value="TRNASYNTHTYR"/>
</dbReference>
<evidence type="ECO:0000256" key="3">
    <source>
        <dbReference type="ARBA" id="ARBA00022598"/>
    </source>
</evidence>
<dbReference type="InterPro" id="IPR054608">
    <property type="entry name" value="SYY-like_C"/>
</dbReference>
<keyword evidence="5 10" id="KW-0067">ATP-binding</keyword>
<dbReference type="Gene3D" id="3.40.50.620">
    <property type="entry name" value="HUPs"/>
    <property type="match status" value="1"/>
</dbReference>
<feature type="binding site" evidence="10">
    <location>
        <position position="240"/>
    </location>
    <ligand>
        <name>ATP</name>
        <dbReference type="ChEBI" id="CHEBI:30616"/>
    </ligand>
</feature>
<dbReference type="InterPro" id="IPR001412">
    <property type="entry name" value="aa-tRNA-synth_I_CS"/>
</dbReference>
<organism evidence="13">
    <name type="scientific">Eiseniibacteriota bacterium</name>
    <dbReference type="NCBI Taxonomy" id="2212470"/>
    <lineage>
        <taxon>Bacteria</taxon>
        <taxon>Candidatus Eiseniibacteriota</taxon>
    </lineage>
</organism>
<evidence type="ECO:0000256" key="11">
    <source>
        <dbReference type="PROSITE-ProRule" id="PRU00182"/>
    </source>
</evidence>
<evidence type="ECO:0000256" key="4">
    <source>
        <dbReference type="ARBA" id="ARBA00022741"/>
    </source>
</evidence>
<dbReference type="SUPFAM" id="SSF52374">
    <property type="entry name" value="Nucleotidylyl transferase"/>
    <property type="match status" value="1"/>
</dbReference>
<protein>
    <recommendedName>
        <fullName evidence="10">Tyrosine--tRNA ligase</fullName>
        <ecNumber evidence="10">6.1.1.1</ecNumber>
    </recommendedName>
    <alternativeName>
        <fullName evidence="10">Tyrosyl-tRNA synthetase</fullName>
        <shortName evidence="10">TyrRS</shortName>
    </alternativeName>
</protein>
<dbReference type="InterPro" id="IPR024108">
    <property type="entry name" value="Tyr-tRNA-ligase_bac_2"/>
</dbReference>
<accession>A0A832I6V2</accession>
<comment type="function">
    <text evidence="10">Catalyzes the attachment of tyrosine to tRNA(Tyr) in a two-step reaction: tyrosine is first activated by ATP to form Tyr-AMP and then transferred to the acceptor end of tRNA(Tyr).</text>
</comment>
<dbReference type="NCBIfam" id="TIGR00234">
    <property type="entry name" value="tyrS"/>
    <property type="match status" value="1"/>
</dbReference>
<dbReference type="PANTHER" id="PTHR11766">
    <property type="entry name" value="TYROSYL-TRNA SYNTHETASE"/>
    <property type="match status" value="1"/>
</dbReference>
<dbReference type="GO" id="GO:0004831">
    <property type="term" value="F:tyrosine-tRNA ligase activity"/>
    <property type="evidence" value="ECO:0007669"/>
    <property type="project" value="UniProtKB-UniRule"/>
</dbReference>
<dbReference type="InterPro" id="IPR002305">
    <property type="entry name" value="aa-tRNA-synth_Ic"/>
</dbReference>
<keyword evidence="8 10" id="KW-0030">Aminoacyl-tRNA synthetase</keyword>